<accession>A0A9D4G206</accession>
<evidence type="ECO:0000313" key="2">
    <source>
        <dbReference type="Proteomes" id="UP000828390"/>
    </source>
</evidence>
<name>A0A9D4G206_DREPO</name>
<gene>
    <name evidence="1" type="ORF">DPMN_135510</name>
</gene>
<dbReference type="Proteomes" id="UP000828390">
    <property type="component" value="Unassembled WGS sequence"/>
</dbReference>
<reference evidence="1" key="2">
    <citation type="submission" date="2020-11" db="EMBL/GenBank/DDBJ databases">
        <authorList>
            <person name="McCartney M.A."/>
            <person name="Auch B."/>
            <person name="Kono T."/>
            <person name="Mallez S."/>
            <person name="Becker A."/>
            <person name="Gohl D.M."/>
            <person name="Silverstein K.A.T."/>
            <person name="Koren S."/>
            <person name="Bechman K.B."/>
            <person name="Herman A."/>
            <person name="Abrahante J.E."/>
            <person name="Garbe J."/>
        </authorList>
    </citation>
    <scope>NUCLEOTIDE SEQUENCE</scope>
    <source>
        <strain evidence="1">Duluth1</strain>
        <tissue evidence="1">Whole animal</tissue>
    </source>
</reference>
<comment type="caution">
    <text evidence="1">The sequence shown here is derived from an EMBL/GenBank/DDBJ whole genome shotgun (WGS) entry which is preliminary data.</text>
</comment>
<dbReference type="EMBL" id="JAIWYP010000006">
    <property type="protein sequence ID" value="KAH3807178.1"/>
    <property type="molecule type" value="Genomic_DNA"/>
</dbReference>
<proteinExistence type="predicted"/>
<reference evidence="1" key="1">
    <citation type="journal article" date="2019" name="bioRxiv">
        <title>The Genome of the Zebra Mussel, Dreissena polymorpha: A Resource for Invasive Species Research.</title>
        <authorList>
            <person name="McCartney M.A."/>
            <person name="Auch B."/>
            <person name="Kono T."/>
            <person name="Mallez S."/>
            <person name="Zhang Y."/>
            <person name="Obille A."/>
            <person name="Becker A."/>
            <person name="Abrahante J.E."/>
            <person name="Garbe J."/>
            <person name="Badalamenti J.P."/>
            <person name="Herman A."/>
            <person name="Mangelson H."/>
            <person name="Liachko I."/>
            <person name="Sullivan S."/>
            <person name="Sone E.D."/>
            <person name="Koren S."/>
            <person name="Silverstein K.A.T."/>
            <person name="Beckman K.B."/>
            <person name="Gohl D.M."/>
        </authorList>
    </citation>
    <scope>NUCLEOTIDE SEQUENCE</scope>
    <source>
        <strain evidence="1">Duluth1</strain>
        <tissue evidence="1">Whole animal</tissue>
    </source>
</reference>
<sequence length="76" mass="8785">MLPGFVNHVAQLSGSRYLVPIEPGCIILQDIGSCKEQGFEFSSPDLLWFWIGRCPKIVWMSNRCRLYLYELCIRSC</sequence>
<organism evidence="1 2">
    <name type="scientific">Dreissena polymorpha</name>
    <name type="common">Zebra mussel</name>
    <name type="synonym">Mytilus polymorpha</name>
    <dbReference type="NCBI Taxonomy" id="45954"/>
    <lineage>
        <taxon>Eukaryota</taxon>
        <taxon>Metazoa</taxon>
        <taxon>Spiralia</taxon>
        <taxon>Lophotrochozoa</taxon>
        <taxon>Mollusca</taxon>
        <taxon>Bivalvia</taxon>
        <taxon>Autobranchia</taxon>
        <taxon>Heteroconchia</taxon>
        <taxon>Euheterodonta</taxon>
        <taxon>Imparidentia</taxon>
        <taxon>Neoheterodontei</taxon>
        <taxon>Myida</taxon>
        <taxon>Dreissenoidea</taxon>
        <taxon>Dreissenidae</taxon>
        <taxon>Dreissena</taxon>
    </lineage>
</organism>
<keyword evidence="2" id="KW-1185">Reference proteome</keyword>
<dbReference type="AlphaFoldDB" id="A0A9D4G206"/>
<protein>
    <submittedName>
        <fullName evidence="1">Uncharacterized protein</fullName>
    </submittedName>
</protein>
<evidence type="ECO:0000313" key="1">
    <source>
        <dbReference type="EMBL" id="KAH3807178.1"/>
    </source>
</evidence>